<keyword evidence="5" id="KW-0456">Lyase</keyword>
<evidence type="ECO:0000256" key="3">
    <source>
        <dbReference type="ARBA" id="ARBA00012910"/>
    </source>
</evidence>
<dbReference type="PROSITE" id="PS50991">
    <property type="entry name" value="PYR_CT"/>
    <property type="match status" value="1"/>
</dbReference>
<dbReference type="InterPro" id="IPR013785">
    <property type="entry name" value="Aldolase_TIM"/>
</dbReference>
<evidence type="ECO:0000256" key="6">
    <source>
        <dbReference type="ARBA" id="ARBA00049877"/>
    </source>
</evidence>
<reference evidence="9" key="1">
    <citation type="journal article" date="2023" name="Commun. Biol.">
        <title>Genome analysis of Parmales, the sister group of diatoms, reveals the evolutionary specialization of diatoms from phago-mixotrophs to photoautotrophs.</title>
        <authorList>
            <person name="Ban H."/>
            <person name="Sato S."/>
            <person name="Yoshikawa S."/>
            <person name="Yamada K."/>
            <person name="Nakamura Y."/>
            <person name="Ichinomiya M."/>
            <person name="Sato N."/>
            <person name="Blanc-Mathieu R."/>
            <person name="Endo H."/>
            <person name="Kuwata A."/>
            <person name="Ogata H."/>
        </authorList>
    </citation>
    <scope>NUCLEOTIDE SEQUENCE [LARGE SCALE GENOMIC DNA]</scope>
</reference>
<dbReference type="InterPro" id="IPR043594">
    <property type="entry name" value="HMGL"/>
</dbReference>
<evidence type="ECO:0000256" key="2">
    <source>
        <dbReference type="ARBA" id="ARBA00009405"/>
    </source>
</evidence>
<dbReference type="GO" id="GO:0046951">
    <property type="term" value="P:ketone body biosynthetic process"/>
    <property type="evidence" value="ECO:0007669"/>
    <property type="project" value="TreeGrafter"/>
</dbReference>
<dbReference type="GO" id="GO:0004419">
    <property type="term" value="F:hydroxymethylglutaryl-CoA lyase activity"/>
    <property type="evidence" value="ECO:0007669"/>
    <property type="project" value="UniProtKB-EC"/>
</dbReference>
<dbReference type="NCBIfam" id="NF004283">
    <property type="entry name" value="PRK05692.1"/>
    <property type="match status" value="1"/>
</dbReference>
<comment type="catalytic activity">
    <reaction evidence="6">
        <text>(3S)-3-hydroxy-3-methylglutaryl-CoA = acetoacetate + acetyl-CoA</text>
        <dbReference type="Rhea" id="RHEA:24404"/>
        <dbReference type="ChEBI" id="CHEBI:13705"/>
        <dbReference type="ChEBI" id="CHEBI:43074"/>
        <dbReference type="ChEBI" id="CHEBI:57288"/>
        <dbReference type="EC" id="4.1.3.4"/>
    </reaction>
</comment>
<evidence type="ECO:0000313" key="9">
    <source>
        <dbReference type="Proteomes" id="UP001165065"/>
    </source>
</evidence>
<evidence type="ECO:0000259" key="7">
    <source>
        <dbReference type="PROSITE" id="PS50991"/>
    </source>
</evidence>
<sequence>MLKYTLNRINKESLRLVSRKSSAFRSFTSSSTNYSKVQIIEVGPRDGLQNESLPIPTPLKLRLISSLASAGLTRIEATAFVSPKWVPQMSDHLQIMKQVPKIQGLKYEVLTPNVKGYESAVSTGSVSTVSVFGAASEAFCKSNINCTIDESITRFSAVVSRALHDGVTARGYISCVAGCPFQGTVSVSDVVKVYEAMKEMGVSEVSLGDTIGVSTPGQVTSLLSALKLSSPNLDDIAYHFHDTYGMGCANVLRAMDMGVTKFDSSAAGLGGCPYAGGGASGNLATEDLVYLLDGMGVETGVDLERVVEAGREVTEFLGVESRSKVGLAIMRRWDKEGKV</sequence>
<dbReference type="Pfam" id="PF00682">
    <property type="entry name" value="HMGL-like"/>
    <property type="match status" value="1"/>
</dbReference>
<dbReference type="GO" id="GO:0006552">
    <property type="term" value="P:L-leucine catabolic process"/>
    <property type="evidence" value="ECO:0007669"/>
    <property type="project" value="TreeGrafter"/>
</dbReference>
<dbReference type="GO" id="GO:0046872">
    <property type="term" value="F:metal ion binding"/>
    <property type="evidence" value="ECO:0007669"/>
    <property type="project" value="UniProtKB-KW"/>
</dbReference>
<dbReference type="FunFam" id="3.20.20.70:FF:000071">
    <property type="entry name" value="Hydroxymethylglutaryl-CoA lyase"/>
    <property type="match status" value="1"/>
</dbReference>
<dbReference type="CDD" id="cd07938">
    <property type="entry name" value="DRE_TIM_HMGL"/>
    <property type="match status" value="1"/>
</dbReference>
<comment type="similarity">
    <text evidence="2">Belongs to the HMG-CoA lyase family.</text>
</comment>
<organism evidence="8 9">
    <name type="scientific">Triparma columacea</name>
    <dbReference type="NCBI Taxonomy" id="722753"/>
    <lineage>
        <taxon>Eukaryota</taxon>
        <taxon>Sar</taxon>
        <taxon>Stramenopiles</taxon>
        <taxon>Ochrophyta</taxon>
        <taxon>Bolidophyceae</taxon>
        <taxon>Parmales</taxon>
        <taxon>Triparmaceae</taxon>
        <taxon>Triparma</taxon>
    </lineage>
</organism>
<dbReference type="EMBL" id="BRYA01000888">
    <property type="protein sequence ID" value="GMI34980.1"/>
    <property type="molecule type" value="Genomic_DNA"/>
</dbReference>
<dbReference type="SUPFAM" id="SSF51569">
    <property type="entry name" value="Aldolase"/>
    <property type="match status" value="1"/>
</dbReference>
<protein>
    <recommendedName>
        <fullName evidence="3">hydroxymethylglutaryl-CoA lyase</fullName>
        <ecNumber evidence="3">4.1.3.4</ecNumber>
    </recommendedName>
</protein>
<keyword evidence="9" id="KW-1185">Reference proteome</keyword>
<keyword evidence="4" id="KW-0479">Metal-binding</keyword>
<gene>
    <name evidence="8" type="ORF">TrCOL_g10987</name>
</gene>
<dbReference type="Gene3D" id="3.20.20.70">
    <property type="entry name" value="Aldolase class I"/>
    <property type="match status" value="1"/>
</dbReference>
<dbReference type="PANTHER" id="PTHR42738">
    <property type="entry name" value="HYDROXYMETHYLGLUTARYL-COA LYASE"/>
    <property type="match status" value="1"/>
</dbReference>
<comment type="caution">
    <text evidence="8">The sequence shown here is derived from an EMBL/GenBank/DDBJ whole genome shotgun (WGS) entry which is preliminary data.</text>
</comment>
<accession>A0A9W7L5Z2</accession>
<dbReference type="InterPro" id="IPR000891">
    <property type="entry name" value="PYR_CT"/>
</dbReference>
<dbReference type="OrthoDB" id="1905920at2759"/>
<evidence type="ECO:0000256" key="1">
    <source>
        <dbReference type="ARBA" id="ARBA00005143"/>
    </source>
</evidence>
<name>A0A9W7L5Z2_9STRA</name>
<evidence type="ECO:0000313" key="8">
    <source>
        <dbReference type="EMBL" id="GMI34980.1"/>
    </source>
</evidence>
<evidence type="ECO:0000256" key="4">
    <source>
        <dbReference type="ARBA" id="ARBA00022723"/>
    </source>
</evidence>
<comment type="pathway">
    <text evidence="1">Metabolic intermediate metabolism; (S)-3-hydroxy-3-methylglutaryl-CoA degradation; acetoacetate from (S)-3-hydroxy-3-methylglutaryl-CoA: step 1/1.</text>
</comment>
<dbReference type="PANTHER" id="PTHR42738:SF7">
    <property type="entry name" value="HYDROXYMETHYLGLUTARYL-COA LYASE"/>
    <property type="match status" value="1"/>
</dbReference>
<dbReference type="Proteomes" id="UP001165065">
    <property type="component" value="Unassembled WGS sequence"/>
</dbReference>
<feature type="domain" description="Pyruvate carboxyltransferase" evidence="7">
    <location>
        <begin position="37"/>
        <end position="307"/>
    </location>
</feature>
<dbReference type="EC" id="4.1.3.4" evidence="3"/>
<dbReference type="AlphaFoldDB" id="A0A9W7L5Z2"/>
<proteinExistence type="inferred from homology"/>
<evidence type="ECO:0000256" key="5">
    <source>
        <dbReference type="ARBA" id="ARBA00023239"/>
    </source>
</evidence>